<dbReference type="EMBL" id="FMYQ01000029">
    <property type="protein sequence ID" value="SDD96524.1"/>
    <property type="molecule type" value="Genomic_DNA"/>
</dbReference>
<reference evidence="2" key="1">
    <citation type="submission" date="2016-09" db="EMBL/GenBank/DDBJ databases">
        <authorList>
            <person name="Varghese N."/>
            <person name="Submissions S."/>
        </authorList>
    </citation>
    <scope>NUCLEOTIDE SEQUENCE [LARGE SCALE GENOMIC DNA]</scope>
    <source>
        <strain evidence="2">TNe-862</strain>
    </source>
</reference>
<sequence>MLTITIYDGEIVAPDSLVHLCDVEGSAEAYDRPPFTALEEALRVLEMCSDRYSTPHLSGTGFTVFIGNKEGLEVTPLVRLDGYAHNGYASAGIVGAGPRFDTVPAKYAPDDDVVEIVRKILAGQVTR</sequence>
<dbReference type="RefSeq" id="WP_092003213.1">
    <property type="nucleotide sequence ID" value="NZ_FMYQ01000029.1"/>
</dbReference>
<organism evidence="1 2">
    <name type="scientific">Paraburkholderia lycopersici</name>
    <dbReference type="NCBI Taxonomy" id="416944"/>
    <lineage>
        <taxon>Bacteria</taxon>
        <taxon>Pseudomonadati</taxon>
        <taxon>Pseudomonadota</taxon>
        <taxon>Betaproteobacteria</taxon>
        <taxon>Burkholderiales</taxon>
        <taxon>Burkholderiaceae</taxon>
        <taxon>Paraburkholderia</taxon>
    </lineage>
</organism>
<gene>
    <name evidence="1" type="ORF">SAMN05421548_12949</name>
</gene>
<dbReference type="AlphaFoldDB" id="A0A1G6Z1A0"/>
<evidence type="ECO:0000313" key="1">
    <source>
        <dbReference type="EMBL" id="SDD96524.1"/>
    </source>
</evidence>
<dbReference type="Proteomes" id="UP000198908">
    <property type="component" value="Unassembled WGS sequence"/>
</dbReference>
<accession>A0A1G6Z1A0</accession>
<dbReference type="OrthoDB" id="9104969at2"/>
<name>A0A1G6Z1A0_9BURK</name>
<proteinExistence type="predicted"/>
<protein>
    <submittedName>
        <fullName evidence="1">Uncharacterized protein</fullName>
    </submittedName>
</protein>
<keyword evidence="2" id="KW-1185">Reference proteome</keyword>
<evidence type="ECO:0000313" key="2">
    <source>
        <dbReference type="Proteomes" id="UP000198908"/>
    </source>
</evidence>